<dbReference type="AlphaFoldDB" id="A0AAF3FPJ4"/>
<dbReference type="Pfam" id="PF25892">
    <property type="entry name" value="Spe-44"/>
    <property type="match status" value="1"/>
</dbReference>
<sequence>MSRVEIILTEELTGQSRGNEREFRRSSIKSLDHFIRYSSTTNARRISNEEILHRLPPTPDNVGRIMHSDATTFWSQMQQVGLLDDIVDTMLAEVDTVRNETRVHNITPRVCGTLSRLCSALDLTANVAARLRSRHTPINANVLPPPEITHIGERKRSLDEGLMVRPLANQMIPELKRPRTHYPPVIQSPLIEALLKVQTTYQLHQTPFANMDLC</sequence>
<dbReference type="Proteomes" id="UP000887575">
    <property type="component" value="Unassembled WGS sequence"/>
</dbReference>
<proteinExistence type="predicted"/>
<name>A0AAF3FPJ4_9BILA</name>
<keyword evidence="2" id="KW-1185">Reference proteome</keyword>
<feature type="domain" description="GMEB1/2/Spe-44-like" evidence="1">
    <location>
        <begin position="65"/>
        <end position="136"/>
    </location>
</feature>
<organism evidence="2 3">
    <name type="scientific">Mesorhabditis belari</name>
    <dbReference type="NCBI Taxonomy" id="2138241"/>
    <lineage>
        <taxon>Eukaryota</taxon>
        <taxon>Metazoa</taxon>
        <taxon>Ecdysozoa</taxon>
        <taxon>Nematoda</taxon>
        <taxon>Chromadorea</taxon>
        <taxon>Rhabditida</taxon>
        <taxon>Rhabditina</taxon>
        <taxon>Rhabditomorpha</taxon>
        <taxon>Rhabditoidea</taxon>
        <taxon>Rhabditidae</taxon>
        <taxon>Mesorhabditinae</taxon>
        <taxon>Mesorhabditis</taxon>
    </lineage>
</organism>
<evidence type="ECO:0000313" key="2">
    <source>
        <dbReference type="Proteomes" id="UP000887575"/>
    </source>
</evidence>
<dbReference type="WBParaSite" id="MBELARI_LOCUS8909">
    <property type="protein sequence ID" value="MBELARI_LOCUS8909"/>
    <property type="gene ID" value="MBELARI_LOCUS8909"/>
</dbReference>
<protein>
    <recommendedName>
        <fullName evidence="1">GMEB1/2/Spe-44-like domain-containing protein</fullName>
    </recommendedName>
</protein>
<dbReference type="InterPro" id="IPR059099">
    <property type="entry name" value="GMEB1/2/Spe-44_dom"/>
</dbReference>
<evidence type="ECO:0000313" key="3">
    <source>
        <dbReference type="WBParaSite" id="MBELARI_LOCUS8909"/>
    </source>
</evidence>
<accession>A0AAF3FPJ4</accession>
<reference evidence="3" key="1">
    <citation type="submission" date="2024-02" db="UniProtKB">
        <authorList>
            <consortium name="WormBaseParasite"/>
        </authorList>
    </citation>
    <scope>IDENTIFICATION</scope>
</reference>
<evidence type="ECO:0000259" key="1">
    <source>
        <dbReference type="Pfam" id="PF25892"/>
    </source>
</evidence>